<reference evidence="2" key="1">
    <citation type="submission" date="2021-01" db="EMBL/GenBank/DDBJ databases">
        <authorList>
            <person name="Kaushik A."/>
        </authorList>
    </citation>
    <scope>NUCLEOTIDE SEQUENCE</scope>
    <source>
        <strain evidence="2">Type strain: AG8-Rh-89/</strain>
    </source>
</reference>
<dbReference type="Proteomes" id="UP000663850">
    <property type="component" value="Unassembled WGS sequence"/>
</dbReference>
<comment type="caution">
    <text evidence="2">The sequence shown here is derived from an EMBL/GenBank/DDBJ whole genome shotgun (WGS) entry which is preliminary data.</text>
</comment>
<dbReference type="EMBL" id="CAJMWZ010000393">
    <property type="protein sequence ID" value="CAE6418509.1"/>
    <property type="molecule type" value="Genomic_DNA"/>
</dbReference>
<evidence type="ECO:0008006" key="4">
    <source>
        <dbReference type="Google" id="ProtNLM"/>
    </source>
</evidence>
<keyword evidence="1" id="KW-0812">Transmembrane</keyword>
<gene>
    <name evidence="2" type="ORF">RDB_LOCUS7748</name>
</gene>
<feature type="transmembrane region" description="Helical" evidence="1">
    <location>
        <begin position="170"/>
        <end position="190"/>
    </location>
</feature>
<accession>A0A8H3AF41</accession>
<evidence type="ECO:0000313" key="2">
    <source>
        <dbReference type="EMBL" id="CAE6418509.1"/>
    </source>
</evidence>
<keyword evidence="1" id="KW-0472">Membrane</keyword>
<protein>
    <recommendedName>
        <fullName evidence="4">Transmembrane protein</fullName>
    </recommendedName>
</protein>
<feature type="transmembrane region" description="Helical" evidence="1">
    <location>
        <begin position="106"/>
        <end position="128"/>
    </location>
</feature>
<evidence type="ECO:0000313" key="3">
    <source>
        <dbReference type="Proteomes" id="UP000663850"/>
    </source>
</evidence>
<sequence>MVLQTFYSIKHKFFPSFQPKRYHLQFRHAALVILGLTTASFIFPAFHQTKEFEESDYFGSPDLPVESSYQRLHRFVCGILYFNEAAVLWMAICLAAEGLFQRSAPVWFELTWMPLVILGEIICLGLMASSRPAACDFSLGVDMDVPDNGKLSPQNSITSLCSNWKGMTGMLAALTILFSFHLVWHLIIAARYMRSRPGYLTNPIPDYRWTLSAPLDRLEPKQPINDVERAAAKEKQIEATSTDYTSRGTDSISFPLTPTQEEYSNFSRLQANSKPVVLVQSTTSKSDTSSIVEVDAANKTQTPFSYGSK</sequence>
<name>A0A8H3AF41_9AGAM</name>
<feature type="transmembrane region" description="Helical" evidence="1">
    <location>
        <begin position="72"/>
        <end position="94"/>
    </location>
</feature>
<organism evidence="2 3">
    <name type="scientific">Rhizoctonia solani</name>
    <dbReference type="NCBI Taxonomy" id="456999"/>
    <lineage>
        <taxon>Eukaryota</taxon>
        <taxon>Fungi</taxon>
        <taxon>Dikarya</taxon>
        <taxon>Basidiomycota</taxon>
        <taxon>Agaricomycotina</taxon>
        <taxon>Agaricomycetes</taxon>
        <taxon>Cantharellales</taxon>
        <taxon>Ceratobasidiaceae</taxon>
        <taxon>Rhizoctonia</taxon>
    </lineage>
</organism>
<evidence type="ECO:0000256" key="1">
    <source>
        <dbReference type="SAM" id="Phobius"/>
    </source>
</evidence>
<feature type="transmembrane region" description="Helical" evidence="1">
    <location>
        <begin position="29"/>
        <end position="47"/>
    </location>
</feature>
<proteinExistence type="predicted"/>
<keyword evidence="1" id="KW-1133">Transmembrane helix</keyword>
<dbReference type="AlphaFoldDB" id="A0A8H3AF41"/>